<dbReference type="RefSeq" id="WP_232572098.1">
    <property type="nucleotide sequence ID" value="NZ_CP089466.1"/>
</dbReference>
<feature type="transmembrane region" description="Helical" evidence="1">
    <location>
        <begin position="178"/>
        <end position="199"/>
    </location>
</feature>
<keyword evidence="1" id="KW-0812">Transmembrane</keyword>
<feature type="transmembrane region" description="Helical" evidence="1">
    <location>
        <begin position="389"/>
        <end position="407"/>
    </location>
</feature>
<accession>A0ABD5NC62</accession>
<comment type="caution">
    <text evidence="2">The sequence shown here is derived from an EMBL/GenBank/DDBJ whole genome shotgun (WGS) entry which is preliminary data.</text>
</comment>
<feature type="transmembrane region" description="Helical" evidence="1">
    <location>
        <begin position="59"/>
        <end position="84"/>
    </location>
</feature>
<evidence type="ECO:0000313" key="3">
    <source>
        <dbReference type="Proteomes" id="UP001595660"/>
    </source>
</evidence>
<feature type="transmembrane region" description="Helical" evidence="1">
    <location>
        <begin position="354"/>
        <end position="377"/>
    </location>
</feature>
<evidence type="ECO:0000313" key="2">
    <source>
        <dbReference type="EMBL" id="MFC3476759.1"/>
    </source>
</evidence>
<feature type="transmembrane region" description="Helical" evidence="1">
    <location>
        <begin position="34"/>
        <end position="52"/>
    </location>
</feature>
<gene>
    <name evidence="2" type="ORF">ACFOKC_03375</name>
</gene>
<dbReference type="GeneID" id="69117325"/>
<feature type="transmembrane region" description="Helical" evidence="1">
    <location>
        <begin position="124"/>
        <end position="144"/>
    </location>
</feature>
<feature type="transmembrane region" description="Helical" evidence="1">
    <location>
        <begin position="478"/>
        <end position="503"/>
    </location>
</feature>
<feature type="transmembrane region" description="Helical" evidence="1">
    <location>
        <begin position="96"/>
        <end position="117"/>
    </location>
</feature>
<proteinExistence type="predicted"/>
<keyword evidence="1" id="KW-0472">Membrane</keyword>
<feature type="transmembrane region" description="Helical" evidence="1">
    <location>
        <begin position="220"/>
        <end position="243"/>
    </location>
</feature>
<feature type="transmembrane region" description="Helical" evidence="1">
    <location>
        <begin position="263"/>
        <end position="289"/>
    </location>
</feature>
<reference evidence="2 3" key="1">
    <citation type="journal article" date="2019" name="Int. J. Syst. Evol. Microbiol.">
        <title>The Global Catalogue of Microorganisms (GCM) 10K type strain sequencing project: providing services to taxonomists for standard genome sequencing and annotation.</title>
        <authorList>
            <consortium name="The Broad Institute Genomics Platform"/>
            <consortium name="The Broad Institute Genome Sequencing Center for Infectious Disease"/>
            <person name="Wu L."/>
            <person name="Ma J."/>
        </authorList>
    </citation>
    <scope>NUCLEOTIDE SEQUENCE [LARGE SCALE GENOMIC DNA]</scope>
    <source>
        <strain evidence="2 3">CGMCC 1.12562</strain>
    </source>
</reference>
<dbReference type="InterPro" id="IPR055941">
    <property type="entry name" value="DUF7519"/>
</dbReference>
<feature type="transmembrane region" description="Helical" evidence="1">
    <location>
        <begin position="310"/>
        <end position="328"/>
    </location>
</feature>
<sequence length="504" mass="49255">MSAATVRRPTLVAGVAVIAVVAFAVEDATGIYGTLALLAAFGGGVLAVATGLASREEPLAVFAASVLAPAGGAAVFAAAGLSLADLPLLDGLLDPFAMLAFAAAGFGAVAAFTGGVGGGAVGRAFSVVAATTVLPFVAAVAAAVTSLNAETGALGDVGDAAGLVGRIAVTPTGGPIDVVVFFVVLAVTARALASGVSAAPLVELAPRHRRDAVARAESRVVVASLSVWRLFALSWTVALFALLSGFADRVVEQTPDAVVSLVGALASSGAVRVLMLATVGASLVTYAVLRVGRLVTGDREESLRRVAPTAGGGVLAATVGLVFAGRIVGRARAALPEQGQEVFDNVVRVFGEQALALAGLVVPIAALATLLLAFAALGRIRAVPQRGAPAAVAAAGLVLAGAVAGVQNANAGFVFGLVAAGMVVWDAGEYGVGLAAELGRDARTARVELVHVAASVGVGVLAYYGAKTLYGATRGLGAPSATAALAALVVAGLGLAALVAALAE</sequence>
<dbReference type="EMBL" id="JBHRWN010000002">
    <property type="protein sequence ID" value="MFC3476759.1"/>
    <property type="molecule type" value="Genomic_DNA"/>
</dbReference>
<protein>
    <submittedName>
        <fullName evidence="2">Uncharacterized protein</fullName>
    </submittedName>
</protein>
<evidence type="ECO:0000256" key="1">
    <source>
        <dbReference type="SAM" id="Phobius"/>
    </source>
</evidence>
<feature type="transmembrane region" description="Helical" evidence="1">
    <location>
        <begin position="413"/>
        <end position="435"/>
    </location>
</feature>
<keyword evidence="1" id="KW-1133">Transmembrane helix</keyword>
<dbReference type="AlphaFoldDB" id="A0ABD5NC62"/>
<dbReference type="Proteomes" id="UP001595660">
    <property type="component" value="Unassembled WGS sequence"/>
</dbReference>
<dbReference type="Pfam" id="PF24363">
    <property type="entry name" value="DUF7519"/>
    <property type="match status" value="1"/>
</dbReference>
<feature type="transmembrane region" description="Helical" evidence="1">
    <location>
        <begin position="447"/>
        <end position="466"/>
    </location>
</feature>
<keyword evidence="3" id="KW-1185">Reference proteome</keyword>
<organism evidence="2 3">
    <name type="scientific">Halobacterium litoreum</name>
    <dbReference type="NCBI Taxonomy" id="2039234"/>
    <lineage>
        <taxon>Archaea</taxon>
        <taxon>Methanobacteriati</taxon>
        <taxon>Methanobacteriota</taxon>
        <taxon>Stenosarchaea group</taxon>
        <taxon>Halobacteria</taxon>
        <taxon>Halobacteriales</taxon>
        <taxon>Halobacteriaceae</taxon>
        <taxon>Halobacterium</taxon>
    </lineage>
</organism>
<name>A0ABD5NC62_9EURY</name>